<keyword evidence="2 3" id="KW-0456">Lyase</keyword>
<reference evidence="8" key="1">
    <citation type="submission" date="2016-10" db="EMBL/GenBank/DDBJ databases">
        <authorList>
            <person name="Varghese N."/>
            <person name="Submissions S."/>
        </authorList>
    </citation>
    <scope>NUCLEOTIDE SEQUENCE [LARGE SCALE GENOMIC DNA]</scope>
    <source>
        <strain evidence="8">DSM 44526</strain>
    </source>
</reference>
<comment type="catalytic activity">
    <reaction evidence="3 4">
        <text>(R)-4'-phosphopantothenate + L-cysteine + CTP = N-[(R)-4-phosphopantothenoyl]-L-cysteine + CMP + diphosphate + H(+)</text>
        <dbReference type="Rhea" id="RHEA:19397"/>
        <dbReference type="ChEBI" id="CHEBI:10986"/>
        <dbReference type="ChEBI" id="CHEBI:15378"/>
        <dbReference type="ChEBI" id="CHEBI:33019"/>
        <dbReference type="ChEBI" id="CHEBI:35235"/>
        <dbReference type="ChEBI" id="CHEBI:37563"/>
        <dbReference type="ChEBI" id="CHEBI:59458"/>
        <dbReference type="ChEBI" id="CHEBI:60377"/>
        <dbReference type="EC" id="6.3.2.5"/>
    </reaction>
</comment>
<dbReference type="GO" id="GO:0015937">
    <property type="term" value="P:coenzyme A biosynthetic process"/>
    <property type="evidence" value="ECO:0007669"/>
    <property type="project" value="UniProtKB-UniRule"/>
</dbReference>
<gene>
    <name evidence="3" type="primary">coaBC</name>
    <name evidence="7" type="ORF">SAMN05660324_3128</name>
</gene>
<feature type="binding site" evidence="3">
    <location>
        <position position="345"/>
    </location>
    <ligand>
        <name>CTP</name>
        <dbReference type="ChEBI" id="CHEBI:37563"/>
    </ligand>
</feature>
<feature type="domain" description="Flavoprotein" evidence="5">
    <location>
        <begin position="3"/>
        <end position="166"/>
    </location>
</feature>
<feature type="binding site" evidence="3">
    <location>
        <position position="323"/>
    </location>
    <ligand>
        <name>CTP</name>
        <dbReference type="ChEBI" id="CHEBI:37563"/>
    </ligand>
</feature>
<dbReference type="Gene3D" id="3.40.50.1950">
    <property type="entry name" value="Flavin prenyltransferase-like"/>
    <property type="match status" value="1"/>
</dbReference>
<dbReference type="InterPro" id="IPR005252">
    <property type="entry name" value="CoaBC"/>
</dbReference>
<keyword evidence="3" id="KW-0460">Magnesium</keyword>
<keyword evidence="1 3" id="KW-0210">Decarboxylase</keyword>
<dbReference type="SUPFAM" id="SSF102645">
    <property type="entry name" value="CoaB-like"/>
    <property type="match status" value="1"/>
</dbReference>
<dbReference type="OrthoDB" id="9802554at2"/>
<dbReference type="PANTHER" id="PTHR14359:SF6">
    <property type="entry name" value="PHOSPHOPANTOTHENOYLCYSTEINE DECARBOXYLASE"/>
    <property type="match status" value="1"/>
</dbReference>
<evidence type="ECO:0000313" key="8">
    <source>
        <dbReference type="Proteomes" id="UP000198863"/>
    </source>
</evidence>
<feature type="binding site" evidence="3">
    <location>
        <begin position="304"/>
        <end position="307"/>
    </location>
    <ligand>
        <name>CTP</name>
        <dbReference type="ChEBI" id="CHEBI:37563"/>
    </ligand>
</feature>
<dbReference type="GO" id="GO:0071513">
    <property type="term" value="C:phosphopantothenoylcysteine decarboxylase complex"/>
    <property type="evidence" value="ECO:0007669"/>
    <property type="project" value="TreeGrafter"/>
</dbReference>
<comment type="pathway">
    <text evidence="3 4">Cofactor biosynthesis; coenzyme A biosynthesis; CoA from (R)-pantothenate: step 3/5.</text>
</comment>
<dbReference type="AlphaFoldDB" id="A0A1G7VMT6"/>
<dbReference type="InterPro" id="IPR007085">
    <property type="entry name" value="DNA/pantothenate-metab_flavo_C"/>
</dbReference>
<dbReference type="InterPro" id="IPR003382">
    <property type="entry name" value="Flavoprotein"/>
</dbReference>
<dbReference type="InterPro" id="IPR035929">
    <property type="entry name" value="CoaB-like_sf"/>
</dbReference>
<dbReference type="GO" id="GO:0004632">
    <property type="term" value="F:phosphopantothenate--cysteine ligase activity"/>
    <property type="evidence" value="ECO:0007669"/>
    <property type="project" value="UniProtKB-UniRule"/>
</dbReference>
<dbReference type="EMBL" id="FNCF01000004">
    <property type="protein sequence ID" value="SDG60868.1"/>
    <property type="molecule type" value="Genomic_DNA"/>
</dbReference>
<accession>A0A1G7VMT6</accession>
<dbReference type="Pfam" id="PF02441">
    <property type="entry name" value="Flavoprotein"/>
    <property type="match status" value="1"/>
</dbReference>
<feature type="region of interest" description="Phosphopantothenoylcysteine decarboxylase" evidence="3">
    <location>
        <begin position="1"/>
        <end position="187"/>
    </location>
</feature>
<dbReference type="HAMAP" id="MF_02225">
    <property type="entry name" value="CoaBC"/>
    <property type="match status" value="1"/>
</dbReference>
<comment type="caution">
    <text evidence="3">Lacks conserved residue(s) required for the propagation of feature annotation.</text>
</comment>
<feature type="binding site" evidence="3">
    <location>
        <position position="286"/>
    </location>
    <ligand>
        <name>CTP</name>
        <dbReference type="ChEBI" id="CHEBI:37563"/>
    </ligand>
</feature>
<evidence type="ECO:0000256" key="3">
    <source>
        <dbReference type="HAMAP-Rule" id="MF_02225"/>
    </source>
</evidence>
<comment type="similarity">
    <text evidence="3 4">In the C-terminal section; belongs to the PPC synthetase family.</text>
</comment>
<feature type="binding site" evidence="3">
    <location>
        <position position="341"/>
    </location>
    <ligand>
        <name>CTP</name>
        <dbReference type="ChEBI" id="CHEBI:37563"/>
    </ligand>
</feature>
<dbReference type="Pfam" id="PF04127">
    <property type="entry name" value="DFP"/>
    <property type="match status" value="1"/>
</dbReference>
<comment type="function">
    <text evidence="4">Catalyzes two steps in the biosynthesis of coenzyme A. In the first step cysteine is conjugated to 4'-phosphopantothenate to form 4-phosphopantothenoylcysteine, in the latter compound is decarboxylated to form 4'-phosphopantotheine.</text>
</comment>
<evidence type="ECO:0000259" key="6">
    <source>
        <dbReference type="Pfam" id="PF04127"/>
    </source>
</evidence>
<comment type="similarity">
    <text evidence="3 4">In the N-terminal section; belongs to the HFCD (homo-oligomeric flavin containing Cys decarboxylase) superfamily.</text>
</comment>
<comment type="function">
    <text evidence="3">Catalyzes two sequential steps in the biosynthesis of coenzyme A. In the first step cysteine is conjugated to 4'-phosphopantothenate to form 4-phosphopantothenoylcysteine. In the second step the latter compound is decarboxylated to form 4'-phosphopantotheine.</text>
</comment>
<comment type="cofactor">
    <cofactor evidence="3">
        <name>Mg(2+)</name>
        <dbReference type="ChEBI" id="CHEBI:18420"/>
    </cofactor>
</comment>
<keyword evidence="3" id="KW-0511">Multifunctional enzyme</keyword>
<evidence type="ECO:0000259" key="5">
    <source>
        <dbReference type="Pfam" id="PF02441"/>
    </source>
</evidence>
<dbReference type="GO" id="GO:0010181">
    <property type="term" value="F:FMN binding"/>
    <property type="evidence" value="ECO:0007669"/>
    <property type="project" value="UniProtKB-UniRule"/>
</dbReference>
<comment type="catalytic activity">
    <reaction evidence="3 4">
        <text>N-[(R)-4-phosphopantothenoyl]-L-cysteine + H(+) = (R)-4'-phosphopantetheine + CO2</text>
        <dbReference type="Rhea" id="RHEA:16793"/>
        <dbReference type="ChEBI" id="CHEBI:15378"/>
        <dbReference type="ChEBI" id="CHEBI:16526"/>
        <dbReference type="ChEBI" id="CHEBI:59458"/>
        <dbReference type="ChEBI" id="CHEBI:61723"/>
        <dbReference type="EC" id="4.1.1.36"/>
    </reaction>
</comment>
<dbReference type="UniPathway" id="UPA00241">
    <property type="reaction ID" value="UER00353"/>
</dbReference>
<keyword evidence="8" id="KW-1185">Reference proteome</keyword>
<sequence length="404" mass="41008">MSRIVLGVGGGVAAYKSALLLRALTERGHDVRVVPTASALRFVGAATFEALSGNPVSTEVWDDVPEVAHVRIGQTADLVVVNPATADLLARAAAGRADDLLTATLLATGAPVVFVPAMHTEMWLHPATQDNVATLRRRGAVVLPPAVGRLTGPDSGPGRLPEPADVAALLDVVLAGGSLHQDLAGTRVLVSAGGTREPLDPVRFLGNRSSGRQGWALARVAAARGAEVTLVAANVEDPAPFGCRVVPVGTAAELGAAMTEHAPAADVVVMAAAVADFRPAEVAPAKMKKGGSSEPSSVALTRNPDVLAGLVAARPAGQLVVGFAAETGDADDDVLGHARAKLARKGCDLLVVNDVSAGQVFGRPDNAVTVLAADGSATDVPAGPKDLVAAGIWDSVAPRVTTRR</sequence>
<feature type="domain" description="DNA/pantothenate metabolism flavoprotein C-terminal" evidence="6">
    <location>
        <begin position="183"/>
        <end position="397"/>
    </location>
</feature>
<evidence type="ECO:0000313" key="7">
    <source>
        <dbReference type="EMBL" id="SDG60868.1"/>
    </source>
</evidence>
<evidence type="ECO:0000256" key="2">
    <source>
        <dbReference type="ARBA" id="ARBA00023239"/>
    </source>
</evidence>
<evidence type="ECO:0000256" key="4">
    <source>
        <dbReference type="RuleBase" id="RU364078"/>
    </source>
</evidence>
<dbReference type="SUPFAM" id="SSF52507">
    <property type="entry name" value="Homo-oligomeric flavin-containing Cys decarboxylases, HFCD"/>
    <property type="match status" value="1"/>
</dbReference>
<name>A0A1G7VMT6_9ACTN</name>
<organism evidence="7 8">
    <name type="scientific">Klenkia brasiliensis</name>
    <dbReference type="NCBI Taxonomy" id="333142"/>
    <lineage>
        <taxon>Bacteria</taxon>
        <taxon>Bacillati</taxon>
        <taxon>Actinomycetota</taxon>
        <taxon>Actinomycetes</taxon>
        <taxon>Geodermatophilales</taxon>
        <taxon>Geodermatophilaceae</taxon>
        <taxon>Klenkia</taxon>
    </lineage>
</organism>
<feature type="binding site" evidence="3">
    <location>
        <position position="276"/>
    </location>
    <ligand>
        <name>CTP</name>
        <dbReference type="ChEBI" id="CHEBI:37563"/>
    </ligand>
</feature>
<comment type="pathway">
    <text evidence="3 4">Cofactor biosynthesis; coenzyme A biosynthesis; CoA from (R)-pantothenate: step 2/5.</text>
</comment>
<comment type="cofactor">
    <cofactor evidence="3">
        <name>FMN</name>
        <dbReference type="ChEBI" id="CHEBI:58210"/>
    </cofactor>
    <text evidence="3">Binds 1 FMN per subunit.</text>
</comment>
<dbReference type="Gene3D" id="3.40.50.10300">
    <property type="entry name" value="CoaB-like"/>
    <property type="match status" value="1"/>
</dbReference>
<evidence type="ECO:0000256" key="1">
    <source>
        <dbReference type="ARBA" id="ARBA00022793"/>
    </source>
</evidence>
<dbReference type="GO" id="GO:0015941">
    <property type="term" value="P:pantothenate catabolic process"/>
    <property type="evidence" value="ECO:0007669"/>
    <property type="project" value="InterPro"/>
</dbReference>
<dbReference type="PANTHER" id="PTHR14359">
    <property type="entry name" value="HOMO-OLIGOMERIC FLAVIN CONTAINING CYS DECARBOXYLASE FAMILY"/>
    <property type="match status" value="1"/>
</dbReference>
<dbReference type="RefSeq" id="WP_091064646.1">
    <property type="nucleotide sequence ID" value="NZ_FNCF01000004.1"/>
</dbReference>
<dbReference type="EC" id="4.1.1.36" evidence="3"/>
<dbReference type="EC" id="6.3.2.5" evidence="3"/>
<protein>
    <recommendedName>
        <fullName evidence="3">Coenzyme A biosynthesis bifunctional protein CoaBC</fullName>
    </recommendedName>
    <alternativeName>
        <fullName evidence="3">DNA/pantothenate metabolism flavoprotein</fullName>
    </alternativeName>
    <alternativeName>
        <fullName evidence="3">Phosphopantothenoylcysteine synthetase/decarboxylase</fullName>
        <shortName evidence="3">PPCS-PPCDC</shortName>
    </alternativeName>
    <domain>
        <recommendedName>
            <fullName evidence="3">Phosphopantothenoylcysteine decarboxylase</fullName>
            <shortName evidence="3">PPC decarboxylase</shortName>
            <shortName evidence="3">PPC-DC</shortName>
            <ecNumber evidence="3">4.1.1.36</ecNumber>
        </recommendedName>
        <alternativeName>
            <fullName evidence="3">CoaC</fullName>
        </alternativeName>
    </domain>
    <domain>
        <recommendedName>
            <fullName evidence="3">Phosphopantothenate--cysteine ligase</fullName>
            <ecNumber evidence="3">6.3.2.5</ecNumber>
        </recommendedName>
        <alternativeName>
            <fullName evidence="3">CoaB</fullName>
        </alternativeName>
        <alternativeName>
            <fullName evidence="3">Phosphopantothenoylcysteine synthetase</fullName>
            <shortName evidence="3">PPC synthetase</shortName>
            <shortName evidence="3">PPC-S</shortName>
        </alternativeName>
    </domain>
</protein>
<dbReference type="Proteomes" id="UP000198863">
    <property type="component" value="Unassembled WGS sequence"/>
</dbReference>
<keyword evidence="3 4" id="KW-0436">Ligase</keyword>
<dbReference type="GO" id="GO:0046872">
    <property type="term" value="F:metal ion binding"/>
    <property type="evidence" value="ECO:0007669"/>
    <property type="project" value="UniProtKB-KW"/>
</dbReference>
<feature type="region of interest" description="Phosphopantothenate--cysteine ligase" evidence="3">
    <location>
        <begin position="188"/>
        <end position="404"/>
    </location>
</feature>
<keyword evidence="3 4" id="KW-0285">Flavoprotein</keyword>
<keyword evidence="3" id="KW-0479">Metal-binding</keyword>
<dbReference type="NCBIfam" id="TIGR00521">
    <property type="entry name" value="coaBC_dfp"/>
    <property type="match status" value="1"/>
</dbReference>
<proteinExistence type="inferred from homology"/>
<keyword evidence="3 4" id="KW-0288">FMN</keyword>
<dbReference type="InterPro" id="IPR036551">
    <property type="entry name" value="Flavin_trans-like"/>
</dbReference>
<dbReference type="GO" id="GO:0004633">
    <property type="term" value="F:phosphopantothenoylcysteine decarboxylase activity"/>
    <property type="evidence" value="ECO:0007669"/>
    <property type="project" value="UniProtKB-UniRule"/>
</dbReference>